<comment type="catalytic activity">
    <reaction evidence="7">
        <text>L-aspartate + ATP = 4-phospho-L-aspartate + ADP</text>
        <dbReference type="Rhea" id="RHEA:23776"/>
        <dbReference type="ChEBI" id="CHEBI:29991"/>
        <dbReference type="ChEBI" id="CHEBI:30616"/>
        <dbReference type="ChEBI" id="CHEBI:57535"/>
        <dbReference type="ChEBI" id="CHEBI:456216"/>
        <dbReference type="EC" id="2.7.2.4"/>
    </reaction>
</comment>
<evidence type="ECO:0000256" key="5">
    <source>
        <dbReference type="ARBA" id="ARBA00022777"/>
    </source>
</evidence>
<comment type="pathway">
    <text evidence="8">Amino-acid biosynthesis; L-threonine biosynthesis; L-threonine from L-aspartate: step 1/5.</text>
</comment>
<evidence type="ECO:0000313" key="11">
    <source>
        <dbReference type="Proteomes" id="UP000316727"/>
    </source>
</evidence>
<dbReference type="PANTHER" id="PTHR21499:SF59">
    <property type="entry name" value="ASPARTOKINASE"/>
    <property type="match status" value="1"/>
</dbReference>
<dbReference type="NCBIfam" id="TIGR00657">
    <property type="entry name" value="asp_kinases"/>
    <property type="match status" value="1"/>
</dbReference>
<sequence length="428" mass="48792">MSTERIKVFKFGGASVKSAEAFRNLARIVQTHGGRQRLLVVVSAMGKTTNALEALLGQAYQQQDVAPGLAELKEYHLQVLQELFPEQEHPVHQRLEHLFELLRHQLQRIASGSNFDKVYDQTVSFGELFSSAILHHFLADQGLVNHLIDSRKYIQTDNNWREGRVDWTWTERLVRRDLPQLLQEGLVITQGFLGGTNNGLTTTLGREGSDYSAAIFAYCLDAESMSIWKDVEGLLNADPKYFPDTVRYPEISYQETIEMAYYGASVIHPKTLKPLATKKIPLYVKSFLNPEGEGTQICDCRFVVTAPAYIIKERQCLVSFGVKDFTFISEKNLGTIFNALSELRIKINLMQNSAISFSICTDDNPEKLQLLIQTLRDQFVIHYNTELRLYTVKNYDAASINRILQGKRVLLEQRTRTTFQLVCRSQDV</sequence>
<evidence type="ECO:0000313" key="10">
    <source>
        <dbReference type="EMBL" id="TPE40596.1"/>
    </source>
</evidence>
<dbReference type="GO" id="GO:0004072">
    <property type="term" value="F:aspartate kinase activity"/>
    <property type="evidence" value="ECO:0007669"/>
    <property type="project" value="UniProtKB-EC"/>
</dbReference>
<dbReference type="GO" id="GO:0005829">
    <property type="term" value="C:cytosol"/>
    <property type="evidence" value="ECO:0007669"/>
    <property type="project" value="TreeGrafter"/>
</dbReference>
<comment type="caution">
    <text evidence="10">The sequence shown here is derived from an EMBL/GenBank/DDBJ whole genome shotgun (WGS) entry which is preliminary data.</text>
</comment>
<dbReference type="GO" id="GO:0009089">
    <property type="term" value="P:lysine biosynthetic process via diaminopimelate"/>
    <property type="evidence" value="ECO:0007669"/>
    <property type="project" value="UniProtKB-UniPathway"/>
</dbReference>
<keyword evidence="5 7" id="KW-0418">Kinase</keyword>
<dbReference type="EMBL" id="VFRQ01000017">
    <property type="protein sequence ID" value="TPE40596.1"/>
    <property type="molecule type" value="Genomic_DNA"/>
</dbReference>
<evidence type="ECO:0000256" key="6">
    <source>
        <dbReference type="ARBA" id="ARBA00022840"/>
    </source>
</evidence>
<keyword evidence="4" id="KW-0547">Nucleotide-binding</keyword>
<dbReference type="InterPro" id="IPR001048">
    <property type="entry name" value="Asp/Glu/Uridylate_kinase"/>
</dbReference>
<reference evidence="10 11" key="1">
    <citation type="submission" date="2019-06" db="EMBL/GenBank/DDBJ databases">
        <title>A novel bacterium of genus Pontibacter, isolated from marine sediment.</title>
        <authorList>
            <person name="Huang H."/>
            <person name="Mo K."/>
            <person name="Hu Y."/>
        </authorList>
    </citation>
    <scope>NUCLEOTIDE SEQUENCE [LARGE SCALE GENOMIC DNA]</scope>
    <source>
        <strain evidence="10 11">HB172049</strain>
    </source>
</reference>
<evidence type="ECO:0000256" key="8">
    <source>
        <dbReference type="RuleBase" id="RU004249"/>
    </source>
</evidence>
<dbReference type="GO" id="GO:0009088">
    <property type="term" value="P:threonine biosynthetic process"/>
    <property type="evidence" value="ECO:0007669"/>
    <property type="project" value="UniProtKB-UniPathway"/>
</dbReference>
<keyword evidence="11" id="KW-1185">Reference proteome</keyword>
<dbReference type="SUPFAM" id="SSF53633">
    <property type="entry name" value="Carbamate kinase-like"/>
    <property type="match status" value="1"/>
</dbReference>
<dbReference type="GO" id="GO:0005524">
    <property type="term" value="F:ATP binding"/>
    <property type="evidence" value="ECO:0007669"/>
    <property type="project" value="UniProtKB-KW"/>
</dbReference>
<dbReference type="UniPathway" id="UPA00034">
    <property type="reaction ID" value="UER00015"/>
</dbReference>
<comment type="pathway">
    <text evidence="8">Amino-acid biosynthesis; L-methionine biosynthesis via de novo pathway; L-homoserine from L-aspartate: step 1/3.</text>
</comment>
<dbReference type="UniPathway" id="UPA00050">
    <property type="reaction ID" value="UER00461"/>
</dbReference>
<dbReference type="UniPathway" id="UPA00051">
    <property type="reaction ID" value="UER00462"/>
</dbReference>
<dbReference type="Pfam" id="PF00696">
    <property type="entry name" value="AA_kinase"/>
    <property type="match status" value="1"/>
</dbReference>
<dbReference type="AlphaFoldDB" id="A0A501W4T7"/>
<dbReference type="Gene3D" id="3.40.1160.10">
    <property type="entry name" value="Acetylglutamate kinase-like"/>
    <property type="match status" value="1"/>
</dbReference>
<protein>
    <recommendedName>
        <fullName evidence="7">Aspartokinase</fullName>
        <ecNumber evidence="7">2.7.2.4</ecNumber>
    </recommendedName>
</protein>
<evidence type="ECO:0000256" key="7">
    <source>
        <dbReference type="RuleBase" id="RU003448"/>
    </source>
</evidence>
<comment type="similarity">
    <text evidence="2 7">Belongs to the aspartokinase family.</text>
</comment>
<keyword evidence="3 7" id="KW-0808">Transferase</keyword>
<accession>A0A501W4T7</accession>
<dbReference type="PANTHER" id="PTHR21499">
    <property type="entry name" value="ASPARTATE KINASE"/>
    <property type="match status" value="1"/>
</dbReference>
<dbReference type="InterPro" id="IPR001341">
    <property type="entry name" value="Asp_kinase"/>
</dbReference>
<dbReference type="Proteomes" id="UP000316727">
    <property type="component" value="Unassembled WGS sequence"/>
</dbReference>
<evidence type="ECO:0000256" key="3">
    <source>
        <dbReference type="ARBA" id="ARBA00022679"/>
    </source>
</evidence>
<keyword evidence="6" id="KW-0067">ATP-binding</keyword>
<dbReference type="RefSeq" id="WP_140623874.1">
    <property type="nucleotide sequence ID" value="NZ_VFRQ01000017.1"/>
</dbReference>
<feature type="domain" description="Aspartate/glutamate/uridylate kinase" evidence="9">
    <location>
        <begin position="6"/>
        <end position="286"/>
    </location>
</feature>
<dbReference type="EC" id="2.7.2.4" evidence="7"/>
<evidence type="ECO:0000256" key="1">
    <source>
        <dbReference type="ARBA" id="ARBA00004766"/>
    </source>
</evidence>
<proteinExistence type="inferred from homology"/>
<dbReference type="GO" id="GO:0009090">
    <property type="term" value="P:homoserine biosynthetic process"/>
    <property type="evidence" value="ECO:0007669"/>
    <property type="project" value="TreeGrafter"/>
</dbReference>
<evidence type="ECO:0000259" key="9">
    <source>
        <dbReference type="Pfam" id="PF00696"/>
    </source>
</evidence>
<evidence type="ECO:0000256" key="2">
    <source>
        <dbReference type="ARBA" id="ARBA00010122"/>
    </source>
</evidence>
<dbReference type="InterPro" id="IPR042199">
    <property type="entry name" value="AsparK_Bifunc_asparK/hSer_DH"/>
</dbReference>
<dbReference type="InterPro" id="IPR036393">
    <property type="entry name" value="AceGlu_kinase-like_sf"/>
</dbReference>
<gene>
    <name evidence="10" type="ORF">FJM65_19850</name>
</gene>
<evidence type="ECO:0000256" key="4">
    <source>
        <dbReference type="ARBA" id="ARBA00022741"/>
    </source>
</evidence>
<dbReference type="OrthoDB" id="9799110at2"/>
<organism evidence="10 11">
    <name type="scientific">Pontibacter mangrovi</name>
    <dbReference type="NCBI Taxonomy" id="2589816"/>
    <lineage>
        <taxon>Bacteria</taxon>
        <taxon>Pseudomonadati</taxon>
        <taxon>Bacteroidota</taxon>
        <taxon>Cytophagia</taxon>
        <taxon>Cytophagales</taxon>
        <taxon>Hymenobacteraceae</taxon>
        <taxon>Pontibacter</taxon>
    </lineage>
</organism>
<comment type="pathway">
    <text evidence="1 8">Amino-acid biosynthesis; L-lysine biosynthesis via DAP pathway; (S)-tetrahydrodipicolinate from L-aspartate: step 1/4.</text>
</comment>
<dbReference type="Gene3D" id="1.20.120.1320">
    <property type="entry name" value="Aspartokinase, catalytic domain"/>
    <property type="match status" value="1"/>
</dbReference>
<name>A0A501W4T7_9BACT</name>
<keyword evidence="8" id="KW-0028">Amino-acid biosynthesis</keyword>